<keyword evidence="5" id="KW-1185">Reference proteome</keyword>
<dbReference type="PROSITE" id="PS50088">
    <property type="entry name" value="ANK_REPEAT"/>
    <property type="match status" value="2"/>
</dbReference>
<dbReference type="PROSITE" id="PS50297">
    <property type="entry name" value="ANK_REP_REGION"/>
    <property type="match status" value="2"/>
</dbReference>
<keyword evidence="2 3" id="KW-0040">ANK repeat</keyword>
<name>A0AAE0M133_9PEZI</name>
<feature type="repeat" description="ANK" evidence="3">
    <location>
        <begin position="233"/>
        <end position="265"/>
    </location>
</feature>
<dbReference type="EMBL" id="JAUEDM010000006">
    <property type="protein sequence ID" value="KAK3315227.1"/>
    <property type="molecule type" value="Genomic_DNA"/>
</dbReference>
<dbReference type="SUPFAM" id="SSF48403">
    <property type="entry name" value="Ankyrin repeat"/>
    <property type="match status" value="1"/>
</dbReference>
<dbReference type="PRINTS" id="PR01415">
    <property type="entry name" value="ANKYRIN"/>
</dbReference>
<reference evidence="4" key="1">
    <citation type="journal article" date="2023" name="Mol. Phylogenet. Evol.">
        <title>Genome-scale phylogeny and comparative genomics of the fungal order Sordariales.</title>
        <authorList>
            <person name="Hensen N."/>
            <person name="Bonometti L."/>
            <person name="Westerberg I."/>
            <person name="Brannstrom I.O."/>
            <person name="Guillou S."/>
            <person name="Cros-Aarteil S."/>
            <person name="Calhoun S."/>
            <person name="Haridas S."/>
            <person name="Kuo A."/>
            <person name="Mondo S."/>
            <person name="Pangilinan J."/>
            <person name="Riley R."/>
            <person name="LaButti K."/>
            <person name="Andreopoulos B."/>
            <person name="Lipzen A."/>
            <person name="Chen C."/>
            <person name="Yan M."/>
            <person name="Daum C."/>
            <person name="Ng V."/>
            <person name="Clum A."/>
            <person name="Steindorff A."/>
            <person name="Ohm R.A."/>
            <person name="Martin F."/>
            <person name="Silar P."/>
            <person name="Natvig D.O."/>
            <person name="Lalanne C."/>
            <person name="Gautier V."/>
            <person name="Ament-Velasquez S.L."/>
            <person name="Kruys A."/>
            <person name="Hutchinson M.I."/>
            <person name="Powell A.J."/>
            <person name="Barry K."/>
            <person name="Miller A.N."/>
            <person name="Grigoriev I.V."/>
            <person name="Debuchy R."/>
            <person name="Gladieux P."/>
            <person name="Hiltunen Thoren M."/>
            <person name="Johannesson H."/>
        </authorList>
    </citation>
    <scope>NUCLEOTIDE SEQUENCE</scope>
    <source>
        <strain evidence="4">CBS 118394</strain>
    </source>
</reference>
<dbReference type="InterPro" id="IPR002110">
    <property type="entry name" value="Ankyrin_rpt"/>
</dbReference>
<accession>A0AAE0M133</accession>
<dbReference type="InterPro" id="IPR036770">
    <property type="entry name" value="Ankyrin_rpt-contain_sf"/>
</dbReference>
<reference evidence="4" key="2">
    <citation type="submission" date="2023-06" db="EMBL/GenBank/DDBJ databases">
        <authorList>
            <consortium name="Lawrence Berkeley National Laboratory"/>
            <person name="Haridas S."/>
            <person name="Hensen N."/>
            <person name="Bonometti L."/>
            <person name="Westerberg I."/>
            <person name="Brannstrom I.O."/>
            <person name="Guillou S."/>
            <person name="Cros-Aarteil S."/>
            <person name="Calhoun S."/>
            <person name="Kuo A."/>
            <person name="Mondo S."/>
            <person name="Pangilinan J."/>
            <person name="Riley R."/>
            <person name="Labutti K."/>
            <person name="Andreopoulos B."/>
            <person name="Lipzen A."/>
            <person name="Chen C."/>
            <person name="Yanf M."/>
            <person name="Daum C."/>
            <person name="Ng V."/>
            <person name="Clum A."/>
            <person name="Steindorff A."/>
            <person name="Ohm R."/>
            <person name="Martin F."/>
            <person name="Silar P."/>
            <person name="Natvig D."/>
            <person name="Lalanne C."/>
            <person name="Gautier V."/>
            <person name="Ament-Velasquez S.L."/>
            <person name="Kruys A."/>
            <person name="Hutchinson M.I."/>
            <person name="Powell A.J."/>
            <person name="Barry K."/>
            <person name="Miller A.N."/>
            <person name="Grigoriev I.V."/>
            <person name="Debuchy R."/>
            <person name="Gladieux P."/>
            <person name="Thoren M.H."/>
            <person name="Johannesson H."/>
        </authorList>
    </citation>
    <scope>NUCLEOTIDE SEQUENCE</scope>
    <source>
        <strain evidence="4">CBS 118394</strain>
    </source>
</reference>
<sequence length="382" mass="43111">MPMQSQPQDHERRDALEATIGSFFLEYSCIPFWDPRPCDDARCLNGSTSFVRLVYLFPAWLFGKAIYLHMAWNSLTGQGASLHLHVPRVIPDTHEIFWAIGNKRLDIVKSNLLSRKALPNDVNDYGRSLLLFSINNTDFDPEIADFLLPLTRDLFWRDQAGVSVCSLSRSMVQGRAAVRFPAWKHVFQKIHERLLDYDTGDSLIHQALFGDLEMTLEEALKIDPASVDTPDREGVTPVHWAAHRGNADAVRLLLAYGADANTRENSGRSPLHRAVKSGSADTVRLLLENGADINLADHSNHTALYPDLMDKSAKTAMDYLHERQVWDSTRLSDEEVASFERLVAVTRGAFREATVSAEGDDYWVSDEGEFFDAEEMVEKSWS</sequence>
<dbReference type="InterPro" id="IPR050776">
    <property type="entry name" value="Ank_Repeat/CDKN_Inhibitor"/>
</dbReference>
<evidence type="ECO:0000313" key="4">
    <source>
        <dbReference type="EMBL" id="KAK3315227.1"/>
    </source>
</evidence>
<keyword evidence="1" id="KW-0677">Repeat</keyword>
<protein>
    <submittedName>
        <fullName evidence="4">Ankyrin repeat-containing domain protein</fullName>
    </submittedName>
</protein>
<dbReference type="PANTHER" id="PTHR24201:SF15">
    <property type="entry name" value="ANKYRIN REPEAT DOMAIN-CONTAINING PROTEIN 66"/>
    <property type="match status" value="1"/>
</dbReference>
<dbReference type="SMART" id="SM00248">
    <property type="entry name" value="ANK"/>
    <property type="match status" value="3"/>
</dbReference>
<feature type="repeat" description="ANK" evidence="3">
    <location>
        <begin position="266"/>
        <end position="298"/>
    </location>
</feature>
<dbReference type="Pfam" id="PF12796">
    <property type="entry name" value="Ank_2"/>
    <property type="match status" value="1"/>
</dbReference>
<dbReference type="Gene3D" id="1.25.40.20">
    <property type="entry name" value="Ankyrin repeat-containing domain"/>
    <property type="match status" value="2"/>
</dbReference>
<evidence type="ECO:0000256" key="3">
    <source>
        <dbReference type="PROSITE-ProRule" id="PRU00023"/>
    </source>
</evidence>
<comment type="caution">
    <text evidence="4">The sequence shown here is derived from an EMBL/GenBank/DDBJ whole genome shotgun (WGS) entry which is preliminary data.</text>
</comment>
<dbReference type="PANTHER" id="PTHR24201">
    <property type="entry name" value="ANK_REP_REGION DOMAIN-CONTAINING PROTEIN"/>
    <property type="match status" value="1"/>
</dbReference>
<evidence type="ECO:0000256" key="2">
    <source>
        <dbReference type="ARBA" id="ARBA00023043"/>
    </source>
</evidence>
<organism evidence="4 5">
    <name type="scientific">Apodospora peruviana</name>
    <dbReference type="NCBI Taxonomy" id="516989"/>
    <lineage>
        <taxon>Eukaryota</taxon>
        <taxon>Fungi</taxon>
        <taxon>Dikarya</taxon>
        <taxon>Ascomycota</taxon>
        <taxon>Pezizomycotina</taxon>
        <taxon>Sordariomycetes</taxon>
        <taxon>Sordariomycetidae</taxon>
        <taxon>Sordariales</taxon>
        <taxon>Lasiosphaeriaceae</taxon>
        <taxon>Apodospora</taxon>
    </lineage>
</organism>
<dbReference type="Proteomes" id="UP001283341">
    <property type="component" value="Unassembled WGS sequence"/>
</dbReference>
<gene>
    <name evidence="4" type="ORF">B0H66DRAFT_628211</name>
</gene>
<proteinExistence type="predicted"/>
<evidence type="ECO:0000256" key="1">
    <source>
        <dbReference type="ARBA" id="ARBA00022737"/>
    </source>
</evidence>
<dbReference type="AlphaFoldDB" id="A0AAE0M133"/>
<evidence type="ECO:0000313" key="5">
    <source>
        <dbReference type="Proteomes" id="UP001283341"/>
    </source>
</evidence>